<protein>
    <recommendedName>
        <fullName evidence="4">PH domain-containing protein</fullName>
    </recommendedName>
</protein>
<evidence type="ECO:0008006" key="4">
    <source>
        <dbReference type="Google" id="ProtNLM"/>
    </source>
</evidence>
<proteinExistence type="predicted"/>
<reference evidence="2 3" key="1">
    <citation type="submission" date="2016-11" db="EMBL/GenBank/DDBJ databases">
        <authorList>
            <person name="Jaros S."/>
            <person name="Januszkiewicz K."/>
            <person name="Wedrychowicz H."/>
        </authorList>
    </citation>
    <scope>NUCLEOTIDE SEQUENCE [LARGE SCALE GENOMIC DNA]</scope>
    <source>
        <strain evidence="2 3">DSM 22330</strain>
    </source>
</reference>
<feature type="transmembrane region" description="Helical" evidence="1">
    <location>
        <begin position="46"/>
        <end position="67"/>
    </location>
</feature>
<evidence type="ECO:0000256" key="1">
    <source>
        <dbReference type="SAM" id="Phobius"/>
    </source>
</evidence>
<dbReference type="AlphaFoldDB" id="A0A1K2H5E1"/>
<evidence type="ECO:0000313" key="3">
    <source>
        <dbReference type="Proteomes" id="UP000185655"/>
    </source>
</evidence>
<dbReference type="Proteomes" id="UP000185655">
    <property type="component" value="Unassembled WGS sequence"/>
</dbReference>
<dbReference type="EMBL" id="FPKS01000001">
    <property type="protein sequence ID" value="SFZ70715.1"/>
    <property type="molecule type" value="Genomic_DNA"/>
</dbReference>
<accession>A0A1K2H5E1</accession>
<sequence length="177" mass="20768">MNSYKIKNREVIIYKTSSLLNILEIVFAWLLVFVFLVILISDMAGILKIFLSSIIVYFLFFICKAILKLKRITLLTNEEILIVEQIGRSRTISLSEIAYVTADNKLEIEMGGGPHKLFQFVWSTYPKIVLKPMMNNLTFVANDNRFLYIPEYMNTHKRKNLSQKLNCPYLNYKKNRE</sequence>
<gene>
    <name evidence="2" type="ORF">SAMN02746068_00294</name>
</gene>
<evidence type="ECO:0000313" key="2">
    <source>
        <dbReference type="EMBL" id="SFZ70715.1"/>
    </source>
</evidence>
<keyword evidence="1" id="KW-1133">Transmembrane helix</keyword>
<dbReference type="STRING" id="1122154.SAMN02746068_00294"/>
<name>A0A1K2H5E1_9LACT</name>
<dbReference type="RefSeq" id="WP_031365527.1">
    <property type="nucleotide sequence ID" value="NZ_FPKS01000001.1"/>
</dbReference>
<organism evidence="2 3">
    <name type="scientific">Pseudolactococcus chungangensis CAU 28 = DSM 22330</name>
    <dbReference type="NCBI Taxonomy" id="1122154"/>
    <lineage>
        <taxon>Bacteria</taxon>
        <taxon>Bacillati</taxon>
        <taxon>Bacillota</taxon>
        <taxon>Bacilli</taxon>
        <taxon>Lactobacillales</taxon>
        <taxon>Streptococcaceae</taxon>
        <taxon>Pseudolactococcus</taxon>
    </lineage>
</organism>
<keyword evidence="1" id="KW-0812">Transmembrane</keyword>
<keyword evidence="1" id="KW-0472">Membrane</keyword>
<feature type="transmembrane region" description="Helical" evidence="1">
    <location>
        <begin position="20"/>
        <end position="40"/>
    </location>
</feature>